<dbReference type="PANTHER" id="PTHR10252:SF54">
    <property type="entry name" value="CHROMATIN ACCESSIBILITY COMPLEX PROTEIN 1"/>
    <property type="match status" value="1"/>
</dbReference>
<keyword evidence="5" id="KW-1185">Reference proteome</keyword>
<feature type="domain" description="Transcription factor CBF/NF-Y/archaeal histone" evidence="3">
    <location>
        <begin position="25"/>
        <end position="76"/>
    </location>
</feature>
<dbReference type="Proteomes" id="UP000193411">
    <property type="component" value="Unassembled WGS sequence"/>
</dbReference>
<organism evidence="4 5">
    <name type="scientific">Catenaria anguillulae PL171</name>
    <dbReference type="NCBI Taxonomy" id="765915"/>
    <lineage>
        <taxon>Eukaryota</taxon>
        <taxon>Fungi</taxon>
        <taxon>Fungi incertae sedis</taxon>
        <taxon>Blastocladiomycota</taxon>
        <taxon>Blastocladiomycetes</taxon>
        <taxon>Blastocladiales</taxon>
        <taxon>Catenariaceae</taxon>
        <taxon>Catenaria</taxon>
    </lineage>
</organism>
<dbReference type="PANTHER" id="PTHR10252">
    <property type="entry name" value="HISTONE-LIKE TRANSCRIPTION FACTOR CCAAT-RELATED"/>
    <property type="match status" value="1"/>
</dbReference>
<dbReference type="Gene3D" id="1.10.20.10">
    <property type="entry name" value="Histone, subunit A"/>
    <property type="match status" value="1"/>
</dbReference>
<evidence type="ECO:0000256" key="2">
    <source>
        <dbReference type="ARBA" id="ARBA00023242"/>
    </source>
</evidence>
<accession>A0A1Y2HS42</accession>
<dbReference type="STRING" id="765915.A0A1Y2HS42"/>
<dbReference type="InterPro" id="IPR003958">
    <property type="entry name" value="CBFA_NFYB_domain"/>
</dbReference>
<dbReference type="SUPFAM" id="SSF47113">
    <property type="entry name" value="Histone-fold"/>
    <property type="match status" value="1"/>
</dbReference>
<sequence length="112" mass="12499">MDPQESTSAAGTDADAPADLTSTIFPVSRIRKIVKEDPDVHNVSQEGIFLMTKAAEMFLEKLVWAASESADADKRKLYSTRIWFGHRIPWTSFSSLKTFSRGSKVYSAVQLE</sequence>
<protein>
    <recommendedName>
        <fullName evidence="3">Transcription factor CBF/NF-Y/archaeal histone domain-containing protein</fullName>
    </recommendedName>
</protein>
<evidence type="ECO:0000313" key="5">
    <source>
        <dbReference type="Proteomes" id="UP000193411"/>
    </source>
</evidence>
<dbReference type="InterPro" id="IPR009072">
    <property type="entry name" value="Histone-fold"/>
</dbReference>
<name>A0A1Y2HS42_9FUNG</name>
<comment type="subcellular location">
    <subcellularLocation>
        <location evidence="1">Nucleus</location>
    </subcellularLocation>
</comment>
<reference evidence="4 5" key="1">
    <citation type="submission" date="2016-07" db="EMBL/GenBank/DDBJ databases">
        <title>Pervasive Adenine N6-methylation of Active Genes in Fungi.</title>
        <authorList>
            <consortium name="DOE Joint Genome Institute"/>
            <person name="Mondo S.J."/>
            <person name="Dannebaum R.O."/>
            <person name="Kuo R.C."/>
            <person name="Labutti K."/>
            <person name="Haridas S."/>
            <person name="Kuo A."/>
            <person name="Salamov A."/>
            <person name="Ahrendt S.R."/>
            <person name="Lipzen A."/>
            <person name="Sullivan W."/>
            <person name="Andreopoulos W.B."/>
            <person name="Clum A."/>
            <person name="Lindquist E."/>
            <person name="Daum C."/>
            <person name="Ramamoorthy G.K."/>
            <person name="Gryganskyi A."/>
            <person name="Culley D."/>
            <person name="Magnuson J.K."/>
            <person name="James T.Y."/>
            <person name="O'Malley M.A."/>
            <person name="Stajich J.E."/>
            <person name="Spatafora J.W."/>
            <person name="Visel A."/>
            <person name="Grigoriev I.V."/>
        </authorList>
    </citation>
    <scope>NUCLEOTIDE SEQUENCE [LARGE SCALE GENOMIC DNA]</scope>
    <source>
        <strain evidence="4 5">PL171</strain>
    </source>
</reference>
<gene>
    <name evidence="4" type="ORF">BCR44DRAFT_1511603</name>
</gene>
<keyword evidence="2" id="KW-0539">Nucleus</keyword>
<dbReference type="EMBL" id="MCFL01000012">
    <property type="protein sequence ID" value="ORZ37416.1"/>
    <property type="molecule type" value="Genomic_DNA"/>
</dbReference>
<dbReference type="GO" id="GO:0046982">
    <property type="term" value="F:protein heterodimerization activity"/>
    <property type="evidence" value="ECO:0007669"/>
    <property type="project" value="InterPro"/>
</dbReference>
<dbReference type="AlphaFoldDB" id="A0A1Y2HS42"/>
<comment type="caution">
    <text evidence="4">The sequence shown here is derived from an EMBL/GenBank/DDBJ whole genome shotgun (WGS) entry which is preliminary data.</text>
</comment>
<evidence type="ECO:0000259" key="3">
    <source>
        <dbReference type="Pfam" id="PF00808"/>
    </source>
</evidence>
<evidence type="ECO:0000313" key="4">
    <source>
        <dbReference type="EMBL" id="ORZ37416.1"/>
    </source>
</evidence>
<dbReference type="GO" id="GO:0005634">
    <property type="term" value="C:nucleus"/>
    <property type="evidence" value="ECO:0007669"/>
    <property type="project" value="UniProtKB-SubCell"/>
</dbReference>
<dbReference type="Pfam" id="PF00808">
    <property type="entry name" value="CBFD_NFYB_HMF"/>
    <property type="match status" value="1"/>
</dbReference>
<dbReference type="OrthoDB" id="1272441at2759"/>
<dbReference type="InterPro" id="IPR050568">
    <property type="entry name" value="Transcr_DNA_Rep_Reg"/>
</dbReference>
<proteinExistence type="predicted"/>
<evidence type="ECO:0000256" key="1">
    <source>
        <dbReference type="ARBA" id="ARBA00004123"/>
    </source>
</evidence>